<dbReference type="EMBL" id="JALJYF010000002">
    <property type="protein sequence ID" value="MCP1727617.1"/>
    <property type="molecule type" value="Genomic_DNA"/>
</dbReference>
<evidence type="ECO:0000256" key="1">
    <source>
        <dbReference type="SAM" id="Coils"/>
    </source>
</evidence>
<keyword evidence="1" id="KW-0175">Coiled coil</keyword>
<evidence type="ECO:0000259" key="2">
    <source>
        <dbReference type="Pfam" id="PF13476"/>
    </source>
</evidence>
<evidence type="ECO:0000313" key="3">
    <source>
        <dbReference type="EMBL" id="MCP1727617.1"/>
    </source>
</evidence>
<gene>
    <name evidence="3" type="ORF">J2T60_001617</name>
</gene>
<dbReference type="RefSeq" id="WP_253448097.1">
    <property type="nucleotide sequence ID" value="NZ_JALJYF010000002.1"/>
</dbReference>
<proteinExistence type="predicted"/>
<feature type="coiled-coil region" evidence="1">
    <location>
        <begin position="387"/>
        <end position="471"/>
    </location>
</feature>
<accession>A0ABT1G9A3</accession>
<comment type="caution">
    <text evidence="3">The sequence shown here is derived from an EMBL/GenBank/DDBJ whole genome shotgun (WGS) entry which is preliminary data.</text>
</comment>
<feature type="domain" description="Rad50/SbcC-type AAA" evidence="2">
    <location>
        <begin position="5"/>
        <end position="271"/>
    </location>
</feature>
<dbReference type="InterPro" id="IPR027417">
    <property type="entry name" value="P-loop_NTPase"/>
</dbReference>
<dbReference type="Pfam" id="PF13476">
    <property type="entry name" value="AAA_23"/>
    <property type="match status" value="1"/>
</dbReference>
<reference evidence="3 4" key="1">
    <citation type="submission" date="2022-03" db="EMBL/GenBank/DDBJ databases">
        <title>Genomic Encyclopedia of Type Strains, Phase III (KMG-III): the genomes of soil and plant-associated and newly described type strains.</title>
        <authorList>
            <person name="Whitman W."/>
        </authorList>
    </citation>
    <scope>NUCLEOTIDE SEQUENCE [LARGE SCALE GENOMIC DNA]</scope>
    <source>
        <strain evidence="3 4">BSker1</strain>
    </source>
</reference>
<dbReference type="PANTHER" id="PTHR32114">
    <property type="entry name" value="ABC TRANSPORTER ABCH.3"/>
    <property type="match status" value="1"/>
</dbReference>
<keyword evidence="4" id="KW-1185">Reference proteome</keyword>
<organism evidence="3 4">
    <name type="scientific">Natronospira proteinivora</name>
    <dbReference type="NCBI Taxonomy" id="1807133"/>
    <lineage>
        <taxon>Bacteria</taxon>
        <taxon>Pseudomonadati</taxon>
        <taxon>Pseudomonadota</taxon>
        <taxon>Gammaproteobacteria</taxon>
        <taxon>Natronospirales</taxon>
        <taxon>Natronospiraceae</taxon>
        <taxon>Natronospira</taxon>
    </lineage>
</organism>
<name>A0ABT1G9A3_9GAMM</name>
<feature type="coiled-coil region" evidence="1">
    <location>
        <begin position="207"/>
        <end position="248"/>
    </location>
</feature>
<dbReference type="Proteomes" id="UP001523550">
    <property type="component" value="Unassembled WGS sequence"/>
</dbReference>
<evidence type="ECO:0000313" key="4">
    <source>
        <dbReference type="Proteomes" id="UP001523550"/>
    </source>
</evidence>
<dbReference type="PANTHER" id="PTHR32114:SF2">
    <property type="entry name" value="ABC TRANSPORTER ABCH.3"/>
    <property type="match status" value="1"/>
</dbReference>
<dbReference type="SUPFAM" id="SSF52540">
    <property type="entry name" value="P-loop containing nucleoside triphosphate hydrolases"/>
    <property type="match status" value="1"/>
</dbReference>
<dbReference type="InterPro" id="IPR038729">
    <property type="entry name" value="Rad50/SbcC_AAA"/>
</dbReference>
<dbReference type="Gene3D" id="3.40.50.300">
    <property type="entry name" value="P-loop containing nucleotide triphosphate hydrolases"/>
    <property type="match status" value="2"/>
</dbReference>
<protein>
    <submittedName>
        <fullName evidence="3">DNA sulfur modification protein DndD</fullName>
    </submittedName>
</protein>
<sequence length="680" mass="77155">MKIRSIKIEDWRQFYGEQSLCLSTSDKKNVTLIHAANGVGKTTILNAILWCFYETTTSRFEKAKSLINNEAVKERKKKASIEVELMHADAQFRILRRVLDKRGSGAGPRFKKDWDFSAYAVENGISRALDAPKSFINSVVPEEMAPYFFFDGEAAETFSAEGDKKATEEAIKNILGCNLLEDAIKDLSYWVKRDRKEMGDLPGQDEVRSLADRYDEVEVQIEKWRAEKKECQDKYNTAVKQINVLEDALRKNENAAAIQEMRDTQSSILEDKKTQDDDLLSQKVTWLREFLAPMLAHEKLIRLQSLLESESRSGRIPSPYNEEFVRSLLNARSCVCGRSLEPGTNEFNAVAKLTGDAGDSTVQRRIVAVQAFIRSFSQGTEGAMDKYKEIERKIAKVSDAITAAEQKITDCKEKLKGIDVKEIKEKEAKRAEWDRLRDEASKKIGILDSNIERFKIEADQIKSNIRRVAAKSRQLSPIQARIRLAEAAQERLESIANEHIESARKSVEKNINDILDETTRRAYQAQINSDFSMELHHEGTVTAKSSGENQLLSLAFMSALIKFARTRQGQTAGGYLIPGTVAPLVLDSPFGQLDPHYRRSTARFISELSDQVVLLLSESQASGDVLEEIEPYVGKEYVLVAHNREERRARPEDTIVFQGERIPTTIYDSDRTYTEILELR</sequence>